<dbReference type="Pfam" id="PF00015">
    <property type="entry name" value="MCPsignal"/>
    <property type="match status" value="1"/>
</dbReference>
<feature type="domain" description="PAC" evidence="4">
    <location>
        <begin position="88"/>
        <end position="138"/>
    </location>
</feature>
<dbReference type="InterPro" id="IPR052155">
    <property type="entry name" value="Biofilm_reg_signaling"/>
</dbReference>
<keyword evidence="1" id="KW-0807">Transducer</keyword>
<dbReference type="RefSeq" id="WP_094059658.1">
    <property type="nucleotide sequence ID" value="NZ_CP022530.1"/>
</dbReference>
<evidence type="ECO:0000259" key="3">
    <source>
        <dbReference type="PROSITE" id="PS50112"/>
    </source>
</evidence>
<evidence type="ECO:0000256" key="1">
    <source>
        <dbReference type="PROSITE-ProRule" id="PRU00284"/>
    </source>
</evidence>
<dbReference type="Proteomes" id="UP000202440">
    <property type="component" value="Chromosome"/>
</dbReference>
<feature type="domain" description="PAC" evidence="4">
    <location>
        <begin position="209"/>
        <end position="259"/>
    </location>
</feature>
<dbReference type="InterPro" id="IPR001610">
    <property type="entry name" value="PAC"/>
</dbReference>
<dbReference type="Gene3D" id="6.10.250.3200">
    <property type="match status" value="1"/>
</dbReference>
<feature type="domain" description="PAS" evidence="3">
    <location>
        <begin position="18"/>
        <end position="64"/>
    </location>
</feature>
<proteinExistence type="predicted"/>
<accession>A0A222FIP0</accession>
<name>A0A222FIP0_9GAMM</name>
<dbReference type="CDD" id="cd00130">
    <property type="entry name" value="PAS"/>
    <property type="match status" value="4"/>
</dbReference>
<dbReference type="PANTHER" id="PTHR44757">
    <property type="entry name" value="DIGUANYLATE CYCLASE DGCP"/>
    <property type="match status" value="1"/>
</dbReference>
<dbReference type="PROSITE" id="PS50111">
    <property type="entry name" value="CHEMOTAXIS_TRANSDUC_2"/>
    <property type="match status" value="1"/>
</dbReference>
<feature type="domain" description="PAC" evidence="4">
    <location>
        <begin position="446"/>
        <end position="499"/>
    </location>
</feature>
<evidence type="ECO:0000259" key="4">
    <source>
        <dbReference type="PROSITE" id="PS50113"/>
    </source>
</evidence>
<dbReference type="PROSITE" id="PS50112">
    <property type="entry name" value="PAS"/>
    <property type="match status" value="3"/>
</dbReference>
<dbReference type="Gene3D" id="3.30.450.20">
    <property type="entry name" value="PAS domain"/>
    <property type="match status" value="4"/>
</dbReference>
<dbReference type="SMART" id="SM00283">
    <property type="entry name" value="MA"/>
    <property type="match status" value="1"/>
</dbReference>
<dbReference type="InterPro" id="IPR000700">
    <property type="entry name" value="PAS-assoc_C"/>
</dbReference>
<feature type="domain" description="Methyl-accepting transducer" evidence="2">
    <location>
        <begin position="506"/>
        <end position="584"/>
    </location>
</feature>
<dbReference type="InterPro" id="IPR035965">
    <property type="entry name" value="PAS-like_dom_sf"/>
</dbReference>
<gene>
    <name evidence="5" type="ORF">CHH28_07175</name>
</gene>
<dbReference type="InterPro" id="IPR004089">
    <property type="entry name" value="MCPsignal_dom"/>
</dbReference>
<dbReference type="PROSITE" id="PS50113">
    <property type="entry name" value="PAC"/>
    <property type="match status" value="4"/>
</dbReference>
<dbReference type="EMBL" id="CP022530">
    <property type="protein sequence ID" value="ASP38466.1"/>
    <property type="molecule type" value="Genomic_DNA"/>
</dbReference>
<dbReference type="InterPro" id="IPR000014">
    <property type="entry name" value="PAS"/>
</dbReference>
<evidence type="ECO:0008006" key="7">
    <source>
        <dbReference type="Google" id="ProtNLM"/>
    </source>
</evidence>
<dbReference type="GO" id="GO:0016020">
    <property type="term" value="C:membrane"/>
    <property type="evidence" value="ECO:0007669"/>
    <property type="project" value="InterPro"/>
</dbReference>
<dbReference type="PANTHER" id="PTHR44757:SF2">
    <property type="entry name" value="BIOFILM ARCHITECTURE MAINTENANCE PROTEIN MBAA"/>
    <property type="match status" value="1"/>
</dbReference>
<evidence type="ECO:0000259" key="2">
    <source>
        <dbReference type="PROSITE" id="PS50111"/>
    </source>
</evidence>
<dbReference type="SUPFAM" id="SSF55785">
    <property type="entry name" value="PYP-like sensor domain (PAS domain)"/>
    <property type="match status" value="4"/>
</dbReference>
<sequence length="584" mass="65029">MLTWLTRWLKPSGQTQAVLDQAIDAVVTINEDNNIIYFNAAAERLWGYRSAEVLGKNVKMLVPEVHRGKHDQYVNANRNGGPDKVVGSSLDLETYHRDGHKLWVNLSLSKILTNGKVHYTAFLKDVTQQREQSTIIDQTLEQCIDAVVTIDDNNNIVFMNAAAEKLWACSRQDVMGKNVKCLVPKGIQPQHDSLVNRNRETGEDRIVGSSRELELHAFDGRTLWVNLSLSKIRLDTRTLYTAFLRDVTEERRKREEFATLSLVANETDNSVIITDANGAIEYVNPGFEKLTGYSFNEVKGRKPGSFLQGKHTSDKTKARIRDKLNKQEAFYDEILNYHQNGDPYWISLAINPVFDEQGQLQKYISIQANIDSTKSRSLETDTRIAAINRSNVVIEFNPDGQMSYANEEAQRLAGLSESAMLKQAYFPLKDYLEAGEFDSIRSGDSLSREITLKPKDKGNPLTLTVSIAPLFDVEQQLVKILLYGSDVSDRKAVLEETHGAMSQVLERIGSIVGTINGISGQTNLLALNAAIEAARAGEAGRGFAVVADEVRSLAANTTESAGEISALIDETRGHVDRLSTYMKG</sequence>
<feature type="domain" description="PAS" evidence="3">
    <location>
        <begin position="256"/>
        <end position="301"/>
    </location>
</feature>
<feature type="domain" description="PAC" evidence="4">
    <location>
        <begin position="330"/>
        <end position="382"/>
    </location>
</feature>
<dbReference type="SUPFAM" id="SSF58104">
    <property type="entry name" value="Methyl-accepting chemotaxis protein (MCP) signaling domain"/>
    <property type="match status" value="1"/>
</dbReference>
<evidence type="ECO:0000313" key="5">
    <source>
        <dbReference type="EMBL" id="ASP38466.1"/>
    </source>
</evidence>
<dbReference type="GO" id="GO:0006355">
    <property type="term" value="P:regulation of DNA-templated transcription"/>
    <property type="evidence" value="ECO:0007669"/>
    <property type="project" value="InterPro"/>
</dbReference>
<dbReference type="GO" id="GO:0007165">
    <property type="term" value="P:signal transduction"/>
    <property type="evidence" value="ECO:0007669"/>
    <property type="project" value="UniProtKB-KW"/>
</dbReference>
<dbReference type="SMART" id="SM00086">
    <property type="entry name" value="PAC"/>
    <property type="match status" value="4"/>
</dbReference>
<protein>
    <recommendedName>
        <fullName evidence="7">Histidine kinase</fullName>
    </recommendedName>
</protein>
<keyword evidence="6" id="KW-1185">Reference proteome</keyword>
<feature type="domain" description="PAS" evidence="3">
    <location>
        <begin position="132"/>
        <end position="178"/>
    </location>
</feature>
<organism evidence="5 6">
    <name type="scientific">Bacterioplanes sanyensis</name>
    <dbReference type="NCBI Taxonomy" id="1249553"/>
    <lineage>
        <taxon>Bacteria</taxon>
        <taxon>Pseudomonadati</taxon>
        <taxon>Pseudomonadota</taxon>
        <taxon>Gammaproteobacteria</taxon>
        <taxon>Oceanospirillales</taxon>
        <taxon>Oceanospirillaceae</taxon>
        <taxon>Bacterioplanes</taxon>
    </lineage>
</organism>
<reference evidence="5 6" key="1">
    <citation type="submission" date="2017-07" db="EMBL/GenBank/DDBJ databases">
        <title>Annotated genome sequence of Bacterioplanes sanyensis isolated from Red Sea.</title>
        <authorList>
            <person name="Rehman Z.U."/>
        </authorList>
    </citation>
    <scope>NUCLEOTIDE SEQUENCE [LARGE SCALE GENOMIC DNA]</scope>
    <source>
        <strain evidence="5 6">NV9</strain>
    </source>
</reference>
<dbReference type="KEGG" id="bsan:CHH28_07175"/>
<dbReference type="GO" id="GO:0006935">
    <property type="term" value="P:chemotaxis"/>
    <property type="evidence" value="ECO:0007669"/>
    <property type="project" value="UniProtKB-ARBA"/>
</dbReference>
<evidence type="ECO:0000313" key="6">
    <source>
        <dbReference type="Proteomes" id="UP000202440"/>
    </source>
</evidence>
<dbReference type="OrthoDB" id="7991996at2"/>
<dbReference type="Pfam" id="PF13426">
    <property type="entry name" value="PAS_9"/>
    <property type="match status" value="4"/>
</dbReference>
<dbReference type="NCBIfam" id="TIGR00229">
    <property type="entry name" value="sensory_box"/>
    <property type="match status" value="3"/>
</dbReference>
<dbReference type="SMART" id="SM00091">
    <property type="entry name" value="PAS"/>
    <property type="match status" value="4"/>
</dbReference>
<dbReference type="AlphaFoldDB" id="A0A222FIP0"/>